<reference evidence="4" key="1">
    <citation type="journal article" date="2019" name="Int. J. Syst. Evol. Microbiol.">
        <title>The Global Catalogue of Microorganisms (GCM) 10K type strain sequencing project: providing services to taxonomists for standard genome sequencing and annotation.</title>
        <authorList>
            <consortium name="The Broad Institute Genomics Platform"/>
            <consortium name="The Broad Institute Genome Sequencing Center for Infectious Disease"/>
            <person name="Wu L."/>
            <person name="Ma J."/>
        </authorList>
    </citation>
    <scope>NUCLEOTIDE SEQUENCE [LARGE SCALE GENOMIC DNA]</scope>
    <source>
        <strain evidence="4">JCM 30346</strain>
    </source>
</reference>
<dbReference type="SUPFAM" id="SSF51735">
    <property type="entry name" value="NAD(P)-binding Rossmann-fold domains"/>
    <property type="match status" value="1"/>
</dbReference>
<feature type="domain" description="3-hydroxyisobutyrate dehydrogenase-like NAD-binding" evidence="2">
    <location>
        <begin position="151"/>
        <end position="261"/>
    </location>
</feature>
<dbReference type="Gene3D" id="3.30.1330.40">
    <property type="entry name" value="RutC-like"/>
    <property type="match status" value="1"/>
</dbReference>
<proteinExistence type="predicted"/>
<evidence type="ECO:0000259" key="2">
    <source>
        <dbReference type="Pfam" id="PF14833"/>
    </source>
</evidence>
<dbReference type="PROSITE" id="PS00895">
    <property type="entry name" value="3_HYDROXYISOBUT_DH"/>
    <property type="match status" value="1"/>
</dbReference>
<dbReference type="InterPro" id="IPR029154">
    <property type="entry name" value="HIBADH-like_NADP-bd"/>
</dbReference>
<protein>
    <submittedName>
        <fullName evidence="3">NAD(P)-binding domain-containing protein</fullName>
    </submittedName>
</protein>
<dbReference type="InterPro" id="IPR035959">
    <property type="entry name" value="RutC-like_sf"/>
</dbReference>
<accession>A0ABW1NF02</accession>
<organism evidence="3 4">
    <name type="scientific">Sphaerisporangium aureirubrum</name>
    <dbReference type="NCBI Taxonomy" id="1544736"/>
    <lineage>
        <taxon>Bacteria</taxon>
        <taxon>Bacillati</taxon>
        <taxon>Actinomycetota</taxon>
        <taxon>Actinomycetes</taxon>
        <taxon>Streptosporangiales</taxon>
        <taxon>Streptosporangiaceae</taxon>
        <taxon>Sphaerisporangium</taxon>
    </lineage>
</organism>
<dbReference type="EMBL" id="JBHSRF010000011">
    <property type="protein sequence ID" value="MFC6081686.1"/>
    <property type="molecule type" value="Genomic_DNA"/>
</dbReference>
<dbReference type="InterPro" id="IPR008927">
    <property type="entry name" value="6-PGluconate_DH-like_C_sf"/>
</dbReference>
<dbReference type="Pfam" id="PF14833">
    <property type="entry name" value="NAD_binding_11"/>
    <property type="match status" value="1"/>
</dbReference>
<dbReference type="PANTHER" id="PTHR43580">
    <property type="entry name" value="OXIDOREDUCTASE GLYR1-RELATED"/>
    <property type="match status" value="1"/>
</dbReference>
<dbReference type="Pfam" id="PF03446">
    <property type="entry name" value="NAD_binding_2"/>
    <property type="match status" value="1"/>
</dbReference>
<gene>
    <name evidence="3" type="ORF">ACFP1K_10980</name>
</gene>
<dbReference type="InterPro" id="IPR006115">
    <property type="entry name" value="6PGDH_NADP-bd"/>
</dbReference>
<dbReference type="InterPro" id="IPR051265">
    <property type="entry name" value="HIBADH-related_NP60_sf"/>
</dbReference>
<dbReference type="InterPro" id="IPR002204">
    <property type="entry name" value="3-OH-isobutyrate_DH-rel_CS"/>
</dbReference>
<dbReference type="PANTHER" id="PTHR43580:SF2">
    <property type="entry name" value="CYTOKINE-LIKE NUCLEAR FACTOR N-PAC"/>
    <property type="match status" value="1"/>
</dbReference>
<keyword evidence="4" id="KW-1185">Reference proteome</keyword>
<dbReference type="Proteomes" id="UP001596137">
    <property type="component" value="Unassembled WGS sequence"/>
</dbReference>
<dbReference type="SUPFAM" id="SSF55298">
    <property type="entry name" value="YjgF-like"/>
    <property type="match status" value="1"/>
</dbReference>
<feature type="domain" description="6-phosphogluconate dehydrogenase NADP-binding" evidence="1">
    <location>
        <begin position="2"/>
        <end position="143"/>
    </location>
</feature>
<dbReference type="Gene3D" id="1.10.1040.10">
    <property type="entry name" value="N-(1-d-carboxylethyl)-l-norvaline Dehydrogenase, domain 2"/>
    <property type="match status" value="1"/>
</dbReference>
<dbReference type="SUPFAM" id="SSF48179">
    <property type="entry name" value="6-phosphogluconate dehydrogenase C-terminal domain-like"/>
    <property type="match status" value="1"/>
</dbReference>
<dbReference type="InterPro" id="IPR013328">
    <property type="entry name" value="6PGD_dom2"/>
</dbReference>
<evidence type="ECO:0000259" key="1">
    <source>
        <dbReference type="Pfam" id="PF03446"/>
    </source>
</evidence>
<evidence type="ECO:0000313" key="3">
    <source>
        <dbReference type="EMBL" id="MFC6081686.1"/>
    </source>
</evidence>
<dbReference type="InterPro" id="IPR006175">
    <property type="entry name" value="YjgF/YER057c/UK114"/>
</dbReference>
<comment type="caution">
    <text evidence="3">The sequence shown here is derived from an EMBL/GenBank/DDBJ whole genome shotgun (WGS) entry which is preliminary data.</text>
</comment>
<dbReference type="CDD" id="cd00448">
    <property type="entry name" value="YjgF_YER057c_UK114_family"/>
    <property type="match status" value="1"/>
</dbReference>
<sequence>MIAFLGLGRMGVPMARRLAAAGHEVTAWNRTAKEVPGVRMAATAAEAAADADLVVTMLRDPAAVREVLAAARPRAGALVVEMSTIGPEAVARLRASLPGDVGLVDAPVLGSVGPAADGTLLVLAGGAPADLDRCREVLRVFGTVREAGPLGAGAAMKLAVMSAVVPAQVLLAETLAYAAAQGVDRAALLDVLSATPLGGLAERLRPAVLDGPPPARYALGLAAKDLTLAAHDTQTLAAAARDRLEAAVAEGLGDADLTAVIPSVAASRPSRPVRLNPSSVPAPAGAYSHAVRSGGLLFVSGQAALDEHGEVVGEGDITRQAECVFDYLERILADQGCTLDDVVNIRSHLTDMADLPGYADVRRRRITGPPPSSTTVEVPRLFRPGLLIEVDVVAALPAPVRPGGR</sequence>
<evidence type="ECO:0000313" key="4">
    <source>
        <dbReference type="Proteomes" id="UP001596137"/>
    </source>
</evidence>
<name>A0ABW1NF02_9ACTN</name>
<dbReference type="RefSeq" id="WP_380750113.1">
    <property type="nucleotide sequence ID" value="NZ_JBHSRF010000011.1"/>
</dbReference>
<dbReference type="Pfam" id="PF01042">
    <property type="entry name" value="Ribonuc_L-PSP"/>
    <property type="match status" value="1"/>
</dbReference>
<dbReference type="Gene3D" id="3.40.50.720">
    <property type="entry name" value="NAD(P)-binding Rossmann-like Domain"/>
    <property type="match status" value="1"/>
</dbReference>
<dbReference type="InterPro" id="IPR036291">
    <property type="entry name" value="NAD(P)-bd_dom_sf"/>
</dbReference>